<dbReference type="OrthoDB" id="270602at2759"/>
<feature type="region of interest" description="Disordered" evidence="1">
    <location>
        <begin position="22"/>
        <end position="43"/>
    </location>
</feature>
<dbReference type="InterPro" id="IPR029071">
    <property type="entry name" value="Ubiquitin-like_domsf"/>
</dbReference>
<keyword evidence="4" id="KW-1185">Reference proteome</keyword>
<proteinExistence type="predicted"/>
<dbReference type="PANTHER" id="PTHR23322">
    <property type="entry name" value="FAS-ASSOCIATED PROTEIN"/>
    <property type="match status" value="1"/>
</dbReference>
<dbReference type="InterPro" id="IPR050730">
    <property type="entry name" value="UBX_domain-protein"/>
</dbReference>
<name>U6K957_9EIME</name>
<dbReference type="InterPro" id="IPR001012">
    <property type="entry name" value="UBX_dom"/>
</dbReference>
<evidence type="ECO:0000313" key="4">
    <source>
        <dbReference type="Proteomes" id="UP000030744"/>
    </source>
</evidence>
<feature type="domain" description="UBX" evidence="2">
    <location>
        <begin position="69"/>
        <end position="137"/>
    </location>
</feature>
<reference evidence="3" key="1">
    <citation type="submission" date="2013-10" db="EMBL/GenBank/DDBJ databases">
        <title>Genomic analysis of the causative agents of coccidiosis in chickens.</title>
        <authorList>
            <person name="Reid A.J."/>
            <person name="Blake D."/>
            <person name="Billington K."/>
            <person name="Browne H."/>
            <person name="Dunn M."/>
            <person name="Hung S."/>
            <person name="Kawahara F."/>
            <person name="Miranda-Saavedra D."/>
            <person name="Mourier T."/>
            <person name="Nagra H."/>
            <person name="Otto T.D."/>
            <person name="Rawlings N."/>
            <person name="Sanchez A."/>
            <person name="Sanders M."/>
            <person name="Subramaniam C."/>
            <person name="Tay Y."/>
            <person name="Dear P."/>
            <person name="Doerig C."/>
            <person name="Gruber A."/>
            <person name="Parkinson J."/>
            <person name="Shirley M."/>
            <person name="Wan K.L."/>
            <person name="Berriman M."/>
            <person name="Tomley F."/>
            <person name="Pain A."/>
        </authorList>
    </citation>
    <scope>NUCLEOTIDE SEQUENCE [LARGE SCALE GENOMIC DNA]</scope>
    <source>
        <strain evidence="3">Houghton</strain>
    </source>
</reference>
<dbReference type="VEuPathDB" id="ToxoDB:EMH_0020440"/>
<sequence length="174" mass="18849">MSRLNGSSSSSSSSAAAAGAAAAAAAAAAADDPQTLNPSDDPELLEAIRLSRECYKKELAAPAAEPPETEEGVIRVSIRTPSGGRINRRFRPNENIKQISVWLFFVSDETTDLPPLSPFSSFSLVQTFPRRRFCFADGRVLLFSPEQQEGLDVSEDTLLSLGFQSHEQLMMQLS</sequence>
<protein>
    <submittedName>
        <fullName evidence="3">Machado-joseph disease protein, putative</fullName>
    </submittedName>
</protein>
<dbReference type="PANTHER" id="PTHR23322:SF93">
    <property type="entry name" value="UBX DOMAIN-CONTAINING PROTEIN 8"/>
    <property type="match status" value="1"/>
</dbReference>
<dbReference type="Pfam" id="PF00789">
    <property type="entry name" value="UBX"/>
    <property type="match status" value="1"/>
</dbReference>
<evidence type="ECO:0000259" key="2">
    <source>
        <dbReference type="PROSITE" id="PS50033"/>
    </source>
</evidence>
<dbReference type="SUPFAM" id="SSF54236">
    <property type="entry name" value="Ubiquitin-like"/>
    <property type="match status" value="1"/>
</dbReference>
<dbReference type="Gene3D" id="3.10.20.90">
    <property type="entry name" value="Phosphatidylinositol 3-kinase Catalytic Subunit, Chain A, domain 1"/>
    <property type="match status" value="1"/>
</dbReference>
<dbReference type="CDD" id="cd01767">
    <property type="entry name" value="UBX"/>
    <property type="match status" value="1"/>
</dbReference>
<evidence type="ECO:0000256" key="1">
    <source>
        <dbReference type="SAM" id="MobiDB-lite"/>
    </source>
</evidence>
<gene>
    <name evidence="3" type="ORF">EMH_0020440</name>
</gene>
<dbReference type="SMART" id="SM00166">
    <property type="entry name" value="UBX"/>
    <property type="match status" value="1"/>
</dbReference>
<evidence type="ECO:0000313" key="3">
    <source>
        <dbReference type="EMBL" id="CDJ34474.1"/>
    </source>
</evidence>
<dbReference type="GO" id="GO:0043130">
    <property type="term" value="F:ubiquitin binding"/>
    <property type="evidence" value="ECO:0007669"/>
    <property type="project" value="TreeGrafter"/>
</dbReference>
<dbReference type="RefSeq" id="XP_013357037.1">
    <property type="nucleotide sequence ID" value="XM_013501583.1"/>
</dbReference>
<accession>U6K957</accession>
<reference evidence="3" key="2">
    <citation type="submission" date="2013-10" db="EMBL/GenBank/DDBJ databases">
        <authorList>
            <person name="Aslett M."/>
        </authorList>
    </citation>
    <scope>NUCLEOTIDE SEQUENCE [LARGE SCALE GENOMIC DNA]</scope>
    <source>
        <strain evidence="3">Houghton</strain>
    </source>
</reference>
<organism evidence="3 4">
    <name type="scientific">Eimeria mitis</name>
    <dbReference type="NCBI Taxonomy" id="44415"/>
    <lineage>
        <taxon>Eukaryota</taxon>
        <taxon>Sar</taxon>
        <taxon>Alveolata</taxon>
        <taxon>Apicomplexa</taxon>
        <taxon>Conoidasida</taxon>
        <taxon>Coccidia</taxon>
        <taxon>Eucoccidiorida</taxon>
        <taxon>Eimeriorina</taxon>
        <taxon>Eimeriidae</taxon>
        <taxon>Eimeria</taxon>
    </lineage>
</organism>
<dbReference type="AlphaFoldDB" id="U6K957"/>
<dbReference type="GeneID" id="25376944"/>
<dbReference type="EMBL" id="HG686640">
    <property type="protein sequence ID" value="CDJ34474.1"/>
    <property type="molecule type" value="Genomic_DNA"/>
</dbReference>
<dbReference type="Proteomes" id="UP000030744">
    <property type="component" value="Unassembled WGS sequence"/>
</dbReference>
<dbReference type="PROSITE" id="PS50033">
    <property type="entry name" value="UBX"/>
    <property type="match status" value="1"/>
</dbReference>